<comment type="subcellular location">
    <subcellularLocation>
        <location evidence="1">Cell membrane</location>
        <topology evidence="1">Multi-pass membrane protein</topology>
    </subcellularLocation>
</comment>
<feature type="transmembrane region" description="Helical" evidence="7">
    <location>
        <begin position="187"/>
        <end position="206"/>
    </location>
</feature>
<keyword evidence="3 7" id="KW-0812">Transmembrane</keyword>
<gene>
    <name evidence="9" type="ORF">LVJ94_32365</name>
</gene>
<dbReference type="SUPFAM" id="SSF48317">
    <property type="entry name" value="Acid phosphatase/Vanadium-dependent haloperoxidase"/>
    <property type="match status" value="1"/>
</dbReference>
<keyword evidence="4" id="KW-0378">Hydrolase</keyword>
<evidence type="ECO:0000256" key="4">
    <source>
        <dbReference type="ARBA" id="ARBA00022801"/>
    </source>
</evidence>
<evidence type="ECO:0000256" key="6">
    <source>
        <dbReference type="ARBA" id="ARBA00023136"/>
    </source>
</evidence>
<reference evidence="9" key="1">
    <citation type="submission" date="2021-12" db="EMBL/GenBank/DDBJ databases">
        <title>Discovery of the Pendulisporaceae a myxobacterial family with distinct sporulation behavior and unique specialized metabolism.</title>
        <authorList>
            <person name="Garcia R."/>
            <person name="Popoff A."/>
            <person name="Bader C.D."/>
            <person name="Loehr J."/>
            <person name="Walesch S."/>
            <person name="Walt C."/>
            <person name="Boldt J."/>
            <person name="Bunk B."/>
            <person name="Haeckl F.J.F.P.J."/>
            <person name="Gunesch A.P."/>
            <person name="Birkelbach J."/>
            <person name="Nuebel U."/>
            <person name="Pietschmann T."/>
            <person name="Bach T."/>
            <person name="Mueller R."/>
        </authorList>
    </citation>
    <scope>NUCLEOTIDE SEQUENCE</scope>
    <source>
        <strain evidence="9">MSr11367</strain>
    </source>
</reference>
<evidence type="ECO:0000313" key="10">
    <source>
        <dbReference type="Proteomes" id="UP001374803"/>
    </source>
</evidence>
<dbReference type="Gene3D" id="1.20.144.10">
    <property type="entry name" value="Phosphatidic acid phosphatase type 2/haloperoxidase"/>
    <property type="match status" value="1"/>
</dbReference>
<evidence type="ECO:0000256" key="1">
    <source>
        <dbReference type="ARBA" id="ARBA00004651"/>
    </source>
</evidence>
<proteinExistence type="predicted"/>
<name>A0ABZ2KZ48_9BACT</name>
<evidence type="ECO:0000256" key="5">
    <source>
        <dbReference type="ARBA" id="ARBA00022989"/>
    </source>
</evidence>
<keyword evidence="10" id="KW-1185">Reference proteome</keyword>
<accession>A0ABZ2KZ48</accession>
<dbReference type="SMART" id="SM00014">
    <property type="entry name" value="acidPPc"/>
    <property type="match status" value="1"/>
</dbReference>
<dbReference type="Pfam" id="PF01569">
    <property type="entry name" value="PAP2"/>
    <property type="match status" value="1"/>
</dbReference>
<feature type="transmembrane region" description="Helical" evidence="7">
    <location>
        <begin position="218"/>
        <end position="235"/>
    </location>
</feature>
<evidence type="ECO:0000256" key="7">
    <source>
        <dbReference type="SAM" id="Phobius"/>
    </source>
</evidence>
<dbReference type="PANTHER" id="PTHR14969">
    <property type="entry name" value="SPHINGOSINE-1-PHOSPHATE PHOSPHOHYDROLASE"/>
    <property type="match status" value="1"/>
</dbReference>
<organism evidence="9 10">
    <name type="scientific">Pendulispora rubella</name>
    <dbReference type="NCBI Taxonomy" id="2741070"/>
    <lineage>
        <taxon>Bacteria</taxon>
        <taxon>Pseudomonadati</taxon>
        <taxon>Myxococcota</taxon>
        <taxon>Myxococcia</taxon>
        <taxon>Myxococcales</taxon>
        <taxon>Sorangiineae</taxon>
        <taxon>Pendulisporaceae</taxon>
        <taxon>Pendulispora</taxon>
    </lineage>
</organism>
<keyword evidence="5 7" id="KW-1133">Transmembrane helix</keyword>
<keyword evidence="6 7" id="KW-0472">Membrane</keyword>
<evidence type="ECO:0000256" key="3">
    <source>
        <dbReference type="ARBA" id="ARBA00022692"/>
    </source>
</evidence>
<evidence type="ECO:0000313" key="9">
    <source>
        <dbReference type="EMBL" id="WXB01602.1"/>
    </source>
</evidence>
<keyword evidence="2" id="KW-1003">Cell membrane</keyword>
<protein>
    <submittedName>
        <fullName evidence="9">Phosphatase PAP2 family protein</fullName>
    </submittedName>
</protein>
<dbReference type="Proteomes" id="UP001374803">
    <property type="component" value="Chromosome"/>
</dbReference>
<dbReference type="InterPro" id="IPR036938">
    <property type="entry name" value="PAP2/HPO_sf"/>
</dbReference>
<dbReference type="InterPro" id="IPR000326">
    <property type="entry name" value="PAP2/HPO"/>
</dbReference>
<dbReference type="RefSeq" id="WP_394831216.1">
    <property type="nucleotide sequence ID" value="NZ_CP089929.1"/>
</dbReference>
<dbReference type="EMBL" id="CP089983">
    <property type="protein sequence ID" value="WXB01602.1"/>
    <property type="molecule type" value="Genomic_DNA"/>
</dbReference>
<dbReference type="PANTHER" id="PTHR14969:SF62">
    <property type="entry name" value="DECAPRENYLPHOSPHORYL-5-PHOSPHORIBOSE PHOSPHATASE RV3807C-RELATED"/>
    <property type="match status" value="1"/>
</dbReference>
<sequence length="260" mass="26828">MLAVQLFFCSLTTEAGAEPSVRGPAHKLRLELDLPIVLVAGSIASSFFFLPEARGVACAPNCDRSRINRFDRAAAGLYDPTWSTVGDIATVATLAVPLVAIVVDEGLENGLRDDLVVAEAMLVTSALQVSVSYAVGRPRPRVYGDDAPLDERTDANAARSFFSGHVADTVATSVAGLRTFQRLGKPTLGWVLFGVGIAGSSLVGLSRVASGAHFPSDVIAGAAIGTGMGLVLPAIHESGVQMLPFVGADGGGLMVGGRLP</sequence>
<evidence type="ECO:0000256" key="2">
    <source>
        <dbReference type="ARBA" id="ARBA00022475"/>
    </source>
</evidence>
<feature type="domain" description="Phosphatidic acid phosphatase type 2/haloperoxidase" evidence="8">
    <location>
        <begin position="115"/>
        <end position="233"/>
    </location>
</feature>
<evidence type="ECO:0000259" key="8">
    <source>
        <dbReference type="SMART" id="SM00014"/>
    </source>
</evidence>